<dbReference type="SUPFAM" id="SSF51679">
    <property type="entry name" value="Bacterial luciferase-like"/>
    <property type="match status" value="1"/>
</dbReference>
<evidence type="ECO:0000313" key="3">
    <source>
        <dbReference type="EMBL" id="GAA1942647.1"/>
    </source>
</evidence>
<name>A0ABN2Q5H6_9MICO</name>
<dbReference type="EMBL" id="BAAAOG010000001">
    <property type="protein sequence ID" value="GAA1942647.1"/>
    <property type="molecule type" value="Genomic_DNA"/>
</dbReference>
<organism evidence="3 4">
    <name type="scientific">Microbacterium deminutum</name>
    <dbReference type="NCBI Taxonomy" id="344164"/>
    <lineage>
        <taxon>Bacteria</taxon>
        <taxon>Bacillati</taxon>
        <taxon>Actinomycetota</taxon>
        <taxon>Actinomycetes</taxon>
        <taxon>Micrococcales</taxon>
        <taxon>Microbacteriaceae</taxon>
        <taxon>Microbacterium</taxon>
    </lineage>
</organism>
<accession>A0ABN2Q5H6</accession>
<protein>
    <submittedName>
        <fullName evidence="3">TIGR03621 family F420-dependent LLM class oxidoreductase</fullName>
    </submittedName>
</protein>
<proteinExistence type="predicted"/>
<dbReference type="Gene3D" id="3.20.20.30">
    <property type="entry name" value="Luciferase-like domain"/>
    <property type="match status" value="2"/>
</dbReference>
<gene>
    <name evidence="3" type="ORF">GCM10009776_00500</name>
</gene>
<evidence type="ECO:0000256" key="1">
    <source>
        <dbReference type="ARBA" id="ARBA00023002"/>
    </source>
</evidence>
<feature type="domain" description="Luciferase-like" evidence="2">
    <location>
        <begin position="13"/>
        <end position="185"/>
    </location>
</feature>
<sequence>MAGVRGPASAWTDGARRLEDDGYSTLLVPDTLWTPSPFLVLAAVAAATTNLRLGTWVIASALRRPAEVVREVKTLQELSAGRVELGIGAGRPGGERDAEALGVEWGSAGARVTQVEATVTAVRGGIDPVPRIVIAGSGDRMLGIAARMADTLALPTPPTADLATLAALAERARVHAGDIELAVQLTGVGDDIPAWLRHQQGLTPDGLREAGSATMLSGDVDRDADALAELREATGISYLTVPGELTPRVGPLVARVSGS</sequence>
<dbReference type="InterPro" id="IPR011251">
    <property type="entry name" value="Luciferase-like_dom"/>
</dbReference>
<reference evidence="3 4" key="1">
    <citation type="journal article" date="2019" name="Int. J. Syst. Evol. Microbiol.">
        <title>The Global Catalogue of Microorganisms (GCM) 10K type strain sequencing project: providing services to taxonomists for standard genome sequencing and annotation.</title>
        <authorList>
            <consortium name="The Broad Institute Genomics Platform"/>
            <consortium name="The Broad Institute Genome Sequencing Center for Infectious Disease"/>
            <person name="Wu L."/>
            <person name="Ma J."/>
        </authorList>
    </citation>
    <scope>NUCLEOTIDE SEQUENCE [LARGE SCALE GENOMIC DNA]</scope>
    <source>
        <strain evidence="3 4">JCM 14901</strain>
    </source>
</reference>
<dbReference type="Proteomes" id="UP001499933">
    <property type="component" value="Unassembled WGS sequence"/>
</dbReference>
<dbReference type="PANTHER" id="PTHR43244:SF1">
    <property type="entry name" value="5,10-METHYLENETETRAHYDROMETHANOPTERIN REDUCTASE"/>
    <property type="match status" value="1"/>
</dbReference>
<dbReference type="InterPro" id="IPR050564">
    <property type="entry name" value="F420-G6PD/mer"/>
</dbReference>
<dbReference type="Pfam" id="PF00296">
    <property type="entry name" value="Bac_luciferase"/>
    <property type="match status" value="1"/>
</dbReference>
<evidence type="ECO:0000259" key="2">
    <source>
        <dbReference type="Pfam" id="PF00296"/>
    </source>
</evidence>
<keyword evidence="1" id="KW-0560">Oxidoreductase</keyword>
<evidence type="ECO:0000313" key="4">
    <source>
        <dbReference type="Proteomes" id="UP001499933"/>
    </source>
</evidence>
<dbReference type="InterPro" id="IPR036661">
    <property type="entry name" value="Luciferase-like_sf"/>
</dbReference>
<keyword evidence="4" id="KW-1185">Reference proteome</keyword>
<comment type="caution">
    <text evidence="3">The sequence shown here is derived from an EMBL/GenBank/DDBJ whole genome shotgun (WGS) entry which is preliminary data.</text>
</comment>
<dbReference type="PANTHER" id="PTHR43244">
    <property type="match status" value="1"/>
</dbReference>